<reference evidence="2" key="1">
    <citation type="journal article" date="2019" name="Int. J. Syst. Evol. Microbiol.">
        <title>The Global Catalogue of Microorganisms (GCM) 10K type strain sequencing project: providing services to taxonomists for standard genome sequencing and annotation.</title>
        <authorList>
            <consortium name="The Broad Institute Genomics Platform"/>
            <consortium name="The Broad Institute Genome Sequencing Center for Infectious Disease"/>
            <person name="Wu L."/>
            <person name="Ma J."/>
        </authorList>
    </citation>
    <scope>NUCLEOTIDE SEQUENCE [LARGE SCALE GENOMIC DNA]</scope>
    <source>
        <strain evidence="2">JCM 18303</strain>
    </source>
</reference>
<dbReference type="EMBL" id="BAABJP010000042">
    <property type="protein sequence ID" value="GAA5169032.1"/>
    <property type="molecule type" value="Genomic_DNA"/>
</dbReference>
<gene>
    <name evidence="1" type="ORF">GCM10023321_64000</name>
</gene>
<protein>
    <recommendedName>
        <fullName evidence="3">Transcriptional regulator</fullName>
    </recommendedName>
</protein>
<keyword evidence="2" id="KW-1185">Reference proteome</keyword>
<proteinExistence type="predicted"/>
<name>A0ABP9QXR3_9PSEU</name>
<comment type="caution">
    <text evidence="1">The sequence shown here is derived from an EMBL/GenBank/DDBJ whole genome shotgun (WGS) entry which is preliminary data.</text>
</comment>
<organism evidence="1 2">
    <name type="scientific">Pseudonocardia eucalypti</name>
    <dbReference type="NCBI Taxonomy" id="648755"/>
    <lineage>
        <taxon>Bacteria</taxon>
        <taxon>Bacillati</taxon>
        <taxon>Actinomycetota</taxon>
        <taxon>Actinomycetes</taxon>
        <taxon>Pseudonocardiales</taxon>
        <taxon>Pseudonocardiaceae</taxon>
        <taxon>Pseudonocardia</taxon>
    </lineage>
</organism>
<evidence type="ECO:0000313" key="2">
    <source>
        <dbReference type="Proteomes" id="UP001428817"/>
    </source>
</evidence>
<dbReference type="Proteomes" id="UP001428817">
    <property type="component" value="Unassembled WGS sequence"/>
</dbReference>
<evidence type="ECO:0008006" key="3">
    <source>
        <dbReference type="Google" id="ProtNLM"/>
    </source>
</evidence>
<dbReference type="RefSeq" id="WP_345703305.1">
    <property type="nucleotide sequence ID" value="NZ_BAABJP010000042.1"/>
</dbReference>
<sequence>MRGEAASGARPGWVRDVPIPHALAELSGPLRGSVGLPARVFWSGPDPRAVRWNLADPQRRRDLYEIVLVEGTLDDIRELVNGAELVRLWDRMYLPPWVRAAWRPLIDAARPAA</sequence>
<evidence type="ECO:0000313" key="1">
    <source>
        <dbReference type="EMBL" id="GAA5169032.1"/>
    </source>
</evidence>
<accession>A0ABP9QXR3</accession>